<dbReference type="EMBL" id="AE016795">
    <property type="protein sequence ID" value="ADV91921.1"/>
    <property type="molecule type" value="Genomic_DNA"/>
</dbReference>
<dbReference type="AlphaFoldDB" id="A0A3Q0MF17"/>
<dbReference type="Proteomes" id="UP000002275">
    <property type="component" value="Chromosome I"/>
</dbReference>
<sequence length="170" mass="20112">MFAGDRAVSPIFLFITSYVALCDKLLHYWCAETSKFAWELLMFARMRIIDFGFEELAKRRIDFEQQLENIERILGISCVVDTPIESNQNTKKQRNFLNKYSHLLCLIRIMVKSNLLLKRNRLFKLDEVFRLYKAMQQICVIDVRLILANKLPVKCNDKARGELLWQQVFA</sequence>
<evidence type="ECO:0000313" key="1">
    <source>
        <dbReference type="EMBL" id="ADV91921.1"/>
    </source>
</evidence>
<protein>
    <submittedName>
        <fullName evidence="1">Uncharacterized protein</fullName>
    </submittedName>
</protein>
<evidence type="ECO:0000313" key="2">
    <source>
        <dbReference type="Proteomes" id="UP000002275"/>
    </source>
</evidence>
<reference evidence="2" key="1">
    <citation type="submission" date="2002-12" db="EMBL/GenBank/DDBJ databases">
        <title>Complete genome sequence of Vibrio vulnificus CMCP6.</title>
        <authorList>
            <person name="Rhee J.H."/>
            <person name="Kim S.Y."/>
            <person name="Chung S.S."/>
            <person name="Kim J.J."/>
            <person name="Moon Y.H."/>
            <person name="Jeong H."/>
            <person name="Choy H.E."/>
        </authorList>
    </citation>
    <scope>NUCLEOTIDE SEQUENCE [LARGE SCALE GENOMIC DNA]</scope>
    <source>
        <strain evidence="2">CMCP6</strain>
    </source>
</reference>
<organism evidence="1 2">
    <name type="scientific">Vibrio vulnificus (strain CMCP6)</name>
    <dbReference type="NCBI Taxonomy" id="216895"/>
    <lineage>
        <taxon>Bacteria</taxon>
        <taxon>Pseudomonadati</taxon>
        <taxon>Pseudomonadota</taxon>
        <taxon>Gammaproteobacteria</taxon>
        <taxon>Vibrionales</taxon>
        <taxon>Vibrionaceae</taxon>
        <taxon>Vibrio</taxon>
    </lineage>
</organism>
<gene>
    <name evidence="1" type="ordered locus">VV1_3206</name>
</gene>
<dbReference type="KEGG" id="vvu:VV1_3206"/>
<name>A0A3Q0MF17_VIBVU</name>
<reference evidence="1 2" key="3">
    <citation type="journal article" date="2011" name="Mol. Syst. Biol.">
        <title>Integrative genome-scale metabolic analysis of Vibrio vulnificus for drug targeting and discovery.</title>
        <authorList>
            <person name="Kim H.U."/>
            <person name="Kim S.Y."/>
            <person name="Jeong H."/>
            <person name="Kim T.Y."/>
            <person name="Kim J.J."/>
            <person name="Choy H.E."/>
            <person name="Yi K.Y."/>
            <person name="Rhee J.H."/>
            <person name="Lee S.Y."/>
        </authorList>
    </citation>
    <scope>NUCLEOTIDE SEQUENCE [LARGE SCALE GENOMIC DNA]</scope>
    <source>
        <strain evidence="1 2">CMCP6</strain>
    </source>
</reference>
<proteinExistence type="predicted"/>
<accession>A0A3Q0MF17</accession>
<reference evidence="1 2" key="2">
    <citation type="journal article" date="2003" name="Infect. Immun.">
        <title>Characterization and pathogenic significance of Vibrio vulnificus antigens preferentially expressed in septicemic patients.</title>
        <authorList>
            <person name="Kim Y.R."/>
            <person name="Lee S.E."/>
            <person name="Kim C.M."/>
            <person name="Kim S.Y."/>
            <person name="Shin E.K."/>
            <person name="Shin D.H."/>
            <person name="Chung S.S."/>
            <person name="Choy H.E."/>
            <person name="Progulske-Fox A."/>
            <person name="Hillman J.D."/>
            <person name="Handfield M."/>
            <person name="Rhee J.H."/>
        </authorList>
    </citation>
    <scope>NUCLEOTIDE SEQUENCE [LARGE SCALE GENOMIC DNA]</scope>
    <source>
        <strain evidence="1 2">CMCP6</strain>
    </source>
</reference>